<protein>
    <submittedName>
        <fullName evidence="2">PQQ-binding-like beta-propeller repeat protein</fullName>
    </submittedName>
</protein>
<dbReference type="InterPro" id="IPR015943">
    <property type="entry name" value="WD40/YVTN_repeat-like_dom_sf"/>
</dbReference>
<reference evidence="2 3" key="1">
    <citation type="submission" date="2019-12" db="EMBL/GenBank/DDBJ databases">
        <title>Streptomyces sp. strain T44 isolated from rhizosphere soil of Broussonetia papyrifera.</title>
        <authorList>
            <person name="Mo P."/>
        </authorList>
    </citation>
    <scope>NUCLEOTIDE SEQUENCE [LARGE SCALE GENOMIC DNA]</scope>
    <source>
        <strain evidence="2 3">T44</strain>
    </source>
</reference>
<accession>A0A6I6N725</accession>
<dbReference type="InterPro" id="IPR018391">
    <property type="entry name" value="PQQ_b-propeller_rpt"/>
</dbReference>
<feature type="chain" id="PRO_5026345948" evidence="1">
    <location>
        <begin position="25"/>
        <end position="337"/>
    </location>
</feature>
<organism evidence="2 3">
    <name type="scientific">Streptomyces broussonetiae</name>
    <dbReference type="NCBI Taxonomy" id="2686304"/>
    <lineage>
        <taxon>Bacteria</taxon>
        <taxon>Bacillati</taxon>
        <taxon>Actinomycetota</taxon>
        <taxon>Actinomycetes</taxon>
        <taxon>Kitasatosporales</taxon>
        <taxon>Streptomycetaceae</taxon>
        <taxon>Streptomyces</taxon>
    </lineage>
</organism>
<dbReference type="KEGG" id="sbro:GQF42_42455"/>
<dbReference type="SUPFAM" id="SSF50969">
    <property type="entry name" value="YVTN repeat-like/Quinoprotein amine dehydrogenase"/>
    <property type="match status" value="1"/>
</dbReference>
<evidence type="ECO:0000313" key="2">
    <source>
        <dbReference type="EMBL" id="QHA09008.1"/>
    </source>
</evidence>
<sequence>MTRTVQAALAALALVAAAATTAHANTTSLLRPSVGTLWTSDATDSGDGQSHLIAIDPSTGKETARIGVGAEAEPWSIALTRNGRTAYVANFHNGTLGVVDTSARKMTTAVPLGIDADYVALSGDQKYAYVTSMVAQQLAVVDTAAKRLVKTVTLPGPAEGAAVSPDGRTVYVGVYSRHEVLALDTRTGAQHAVFSAGGPSARRVRLSPDGKQLYATDYYGGTVDVYNTAHPAQAPRKVPVGGRPLDLALSPDDRTLYVSDTRSGLAAINTRTLKARQFAVTPSFGDLAVSMDGKAVYLAQYQSTGSVSALDAGSGEVTGTFGDGLVHPNGLALGRTS</sequence>
<dbReference type="EMBL" id="CP047020">
    <property type="protein sequence ID" value="QHA09008.1"/>
    <property type="molecule type" value="Genomic_DNA"/>
</dbReference>
<dbReference type="Proteomes" id="UP000436138">
    <property type="component" value="Chromosome"/>
</dbReference>
<dbReference type="SMART" id="SM00564">
    <property type="entry name" value="PQQ"/>
    <property type="match status" value="3"/>
</dbReference>
<keyword evidence="3" id="KW-1185">Reference proteome</keyword>
<dbReference type="PANTHER" id="PTHR47197">
    <property type="entry name" value="PROTEIN NIRF"/>
    <property type="match status" value="1"/>
</dbReference>
<evidence type="ECO:0000256" key="1">
    <source>
        <dbReference type="SAM" id="SignalP"/>
    </source>
</evidence>
<dbReference type="InterPro" id="IPR051200">
    <property type="entry name" value="Host-pathogen_enzymatic-act"/>
</dbReference>
<name>A0A6I6N725_9ACTN</name>
<dbReference type="Gene3D" id="2.130.10.10">
    <property type="entry name" value="YVTN repeat-like/Quinoprotein amine dehydrogenase"/>
    <property type="match status" value="2"/>
</dbReference>
<feature type="signal peptide" evidence="1">
    <location>
        <begin position="1"/>
        <end position="24"/>
    </location>
</feature>
<dbReference type="AlphaFoldDB" id="A0A6I6N725"/>
<gene>
    <name evidence="2" type="ORF">GQF42_42455</name>
</gene>
<proteinExistence type="predicted"/>
<keyword evidence="1" id="KW-0732">Signal</keyword>
<dbReference type="RefSeq" id="WP_158928973.1">
    <property type="nucleotide sequence ID" value="NZ_CP047020.1"/>
</dbReference>
<dbReference type="InterPro" id="IPR011044">
    <property type="entry name" value="Quino_amine_DH_bsu"/>
</dbReference>
<evidence type="ECO:0000313" key="3">
    <source>
        <dbReference type="Proteomes" id="UP000436138"/>
    </source>
</evidence>
<dbReference type="PANTHER" id="PTHR47197:SF3">
    <property type="entry name" value="DIHYDRO-HEME D1 DEHYDROGENASE"/>
    <property type="match status" value="1"/>
</dbReference>